<accession>A0A218VQ94</accession>
<proteinExistence type="predicted"/>
<keyword evidence="2" id="KW-0732">Signal</keyword>
<evidence type="ECO:0000313" key="3">
    <source>
        <dbReference type="EMBL" id="OWM62697.1"/>
    </source>
</evidence>
<organism evidence="3 4">
    <name type="scientific">Punica granatum</name>
    <name type="common">Pomegranate</name>
    <dbReference type="NCBI Taxonomy" id="22663"/>
    <lineage>
        <taxon>Eukaryota</taxon>
        <taxon>Viridiplantae</taxon>
        <taxon>Streptophyta</taxon>
        <taxon>Embryophyta</taxon>
        <taxon>Tracheophyta</taxon>
        <taxon>Spermatophyta</taxon>
        <taxon>Magnoliopsida</taxon>
        <taxon>eudicotyledons</taxon>
        <taxon>Gunneridae</taxon>
        <taxon>Pentapetalae</taxon>
        <taxon>rosids</taxon>
        <taxon>malvids</taxon>
        <taxon>Myrtales</taxon>
        <taxon>Lythraceae</taxon>
        <taxon>Punica</taxon>
    </lineage>
</organism>
<dbReference type="PANTHER" id="PTHR31656">
    <property type="entry name" value="ROOT CAP DOMAIN-CONTAINING PROTEIN"/>
    <property type="match status" value="1"/>
</dbReference>
<evidence type="ECO:0000256" key="1">
    <source>
        <dbReference type="SAM" id="MobiDB-lite"/>
    </source>
</evidence>
<sequence length="362" mass="39207">MTALLLLLAVGSAATLSSADLYGNPSPPPPPAVSAPPPPSAVAGKKFPQQFMACNDPTTTCYGKNITCPQQCPSFKPADPTAKACTIDCSTPTCEAYCKNRTANCNGVGSACGDPRFVGGDGIVFYFHGQTNQYFSLVSDRNLQINARFIGRHPEGRKRDNTWIQALGVMFGRHTFTLAANKVAKWDNSIDQLQFTYDGEPVHVGEGHLASWTAADSDLSLERTAHCNSITLTLPGVAEVSANVVPITKEDDRIHNYQIPEDDCFAHLEVQFQFFDLSEMVEGVLGQTYRPDFASPVKRGVAMPIMGGENKYRTSSLVSADCSYCNFSPELRGKVTALSLEPTNVMECTSKMSDGHGVTCRR</sequence>
<reference evidence="4" key="1">
    <citation type="journal article" date="2017" name="Plant J.">
        <title>The pomegranate (Punica granatum L.) genome and the genomics of punicalagin biosynthesis.</title>
        <authorList>
            <person name="Qin G."/>
            <person name="Xu C."/>
            <person name="Ming R."/>
            <person name="Tang H."/>
            <person name="Guyot R."/>
            <person name="Kramer E.M."/>
            <person name="Hu Y."/>
            <person name="Yi X."/>
            <person name="Qi Y."/>
            <person name="Xu X."/>
            <person name="Gao Z."/>
            <person name="Pan H."/>
            <person name="Jian J."/>
            <person name="Tian Y."/>
            <person name="Yue Z."/>
            <person name="Xu Y."/>
        </authorList>
    </citation>
    <scope>NUCLEOTIDE SEQUENCE [LARGE SCALE GENOMIC DNA]</scope>
    <source>
        <strain evidence="4">cv. Dabenzi</strain>
    </source>
</reference>
<protein>
    <submittedName>
        <fullName evidence="3">Uncharacterized protein</fullName>
    </submittedName>
</protein>
<feature type="compositionally biased region" description="Pro residues" evidence="1">
    <location>
        <begin position="25"/>
        <end position="40"/>
    </location>
</feature>
<dbReference type="EMBL" id="MTKT01006319">
    <property type="protein sequence ID" value="OWM62697.1"/>
    <property type="molecule type" value="Genomic_DNA"/>
</dbReference>
<name>A0A218VQ94_PUNGR</name>
<dbReference type="Proteomes" id="UP000197138">
    <property type="component" value="Unassembled WGS sequence"/>
</dbReference>
<evidence type="ECO:0000313" key="4">
    <source>
        <dbReference type="Proteomes" id="UP000197138"/>
    </source>
</evidence>
<feature type="region of interest" description="Disordered" evidence="1">
    <location>
        <begin position="21"/>
        <end position="41"/>
    </location>
</feature>
<evidence type="ECO:0000256" key="2">
    <source>
        <dbReference type="SAM" id="SignalP"/>
    </source>
</evidence>
<dbReference type="InterPro" id="IPR009646">
    <property type="entry name" value="Root_cap"/>
</dbReference>
<dbReference type="AlphaFoldDB" id="A0A218VQ94"/>
<feature type="chain" id="PRO_5013392939" evidence="2">
    <location>
        <begin position="20"/>
        <end position="362"/>
    </location>
</feature>
<comment type="caution">
    <text evidence="3">The sequence shown here is derived from an EMBL/GenBank/DDBJ whole genome shotgun (WGS) entry which is preliminary data.</text>
</comment>
<feature type="signal peptide" evidence="2">
    <location>
        <begin position="1"/>
        <end position="19"/>
    </location>
</feature>
<dbReference type="Pfam" id="PF06830">
    <property type="entry name" value="Root_cap"/>
    <property type="match status" value="1"/>
</dbReference>
<gene>
    <name evidence="3" type="ORF">CDL15_Pgr019991</name>
</gene>